<dbReference type="AlphaFoldDB" id="A0A2W4JII3"/>
<reference evidence="2" key="1">
    <citation type="submission" date="2018-05" db="EMBL/GenBank/DDBJ databases">
        <authorList>
            <person name="Lanie J.A."/>
            <person name="Ng W.-L."/>
            <person name="Kazmierczak K.M."/>
            <person name="Andrzejewski T.M."/>
            <person name="Davidsen T.M."/>
            <person name="Wayne K.J."/>
            <person name="Tettelin H."/>
            <person name="Glass J.I."/>
            <person name="Rusch D."/>
            <person name="Podicherti R."/>
            <person name="Tsui H.-C.T."/>
            <person name="Winkler M.E."/>
        </authorList>
    </citation>
    <scope>NUCLEOTIDE SEQUENCE</scope>
    <source>
        <strain evidence="2">ZC4RG45</strain>
    </source>
</reference>
<keyword evidence="1" id="KW-0472">Membrane</keyword>
<keyword evidence="1" id="KW-0812">Transmembrane</keyword>
<dbReference type="EMBL" id="QGUI01000259">
    <property type="protein sequence ID" value="PZM98271.1"/>
    <property type="molecule type" value="Genomic_DNA"/>
</dbReference>
<keyword evidence="1" id="KW-1133">Transmembrane helix</keyword>
<protein>
    <submittedName>
        <fullName evidence="2">Uncharacterized protein</fullName>
    </submittedName>
</protein>
<proteinExistence type="predicted"/>
<name>A0A2W4JII3_9PSEU</name>
<evidence type="ECO:0000256" key="1">
    <source>
        <dbReference type="SAM" id="Phobius"/>
    </source>
</evidence>
<sequence length="346" mass="37315">MTGLLVTVALVAAVAAVRAARRAARTGTPRSRALVVVIAILAFNVVLGATPAMAQQCGEPPNPERPGTGMVGALDSAEARGEKGSAYRDYGYAGMVWHVYQTDCGPLSGVTDANTTLDTWAGNQLFNVAKVIVGATNGLHYTVMEGGLFDPIYKAIEKGTEAVYNNIYVQFFGLAALLLAIWLFRHIWNGDLATVSKKALFAIGAVWLASSSFALLSYIDDVDRAIVRTTTGIQAGFVDESEERVVRHVLPTNLHREIVYKNWLRGEFGKVDSREARKHGRALLDAQAFTWREMARGDDGDEAVIRQKNAEFKRVANDLGPAAGYFTGEDGSRTGAGFIALLQSMG</sequence>
<evidence type="ECO:0000313" key="2">
    <source>
        <dbReference type="EMBL" id="PZM98271.1"/>
    </source>
</evidence>
<organism evidence="2">
    <name type="scientific">Thermocrispum agreste</name>
    <dbReference type="NCBI Taxonomy" id="37925"/>
    <lineage>
        <taxon>Bacteria</taxon>
        <taxon>Bacillati</taxon>
        <taxon>Actinomycetota</taxon>
        <taxon>Actinomycetes</taxon>
        <taxon>Pseudonocardiales</taxon>
        <taxon>Pseudonocardiaceae</taxon>
        <taxon>Thermocrispum</taxon>
    </lineage>
</organism>
<accession>A0A2W4JII3</accession>
<feature type="transmembrane region" description="Helical" evidence="1">
    <location>
        <begin position="200"/>
        <end position="219"/>
    </location>
</feature>
<dbReference type="STRING" id="1111738.GCA_000427905_01770"/>
<feature type="transmembrane region" description="Helical" evidence="1">
    <location>
        <begin position="35"/>
        <end position="54"/>
    </location>
</feature>
<gene>
    <name evidence="2" type="ORF">DIU77_08140</name>
</gene>
<comment type="caution">
    <text evidence="2">The sequence shown here is derived from an EMBL/GenBank/DDBJ whole genome shotgun (WGS) entry which is preliminary data.</text>
</comment>
<feature type="transmembrane region" description="Helical" evidence="1">
    <location>
        <begin position="167"/>
        <end position="188"/>
    </location>
</feature>